<sequence length="106" mass="10776">MTATDEGVSAATGVRVAPLRAAVHAASGARLGDAHPRQEGPTDLRLVPPALAAWGTAALMVHASPGWVTGVVVVCLAVSLALLVPWQGQAHGQTDHDHPRDPAGRG</sequence>
<gene>
    <name evidence="2" type="ORF">PV367_47405</name>
</gene>
<reference evidence="2" key="1">
    <citation type="journal article" date="2023" name="Microb. Genom.">
        <title>Mesoterricola silvestris gen. nov., sp. nov., Mesoterricola sediminis sp. nov., Geothrix oryzae sp. nov., Geothrix edaphica sp. nov., Geothrix rubra sp. nov., and Geothrix limicola sp. nov., six novel members of Acidobacteriota isolated from soils.</title>
        <authorList>
            <person name="Weisberg A.J."/>
            <person name="Pearce E."/>
            <person name="Kramer C.G."/>
            <person name="Chang J.H."/>
            <person name="Clarke C.R."/>
        </authorList>
    </citation>
    <scope>NUCLEOTIDE SEQUENCE</scope>
    <source>
        <strain evidence="2">ND06-05F</strain>
    </source>
</reference>
<proteinExistence type="predicted"/>
<evidence type="ECO:0000256" key="1">
    <source>
        <dbReference type="SAM" id="Phobius"/>
    </source>
</evidence>
<dbReference type="Proteomes" id="UP001273589">
    <property type="component" value="Unassembled WGS sequence"/>
</dbReference>
<protein>
    <recommendedName>
        <fullName evidence="4">Integral membrane protein</fullName>
    </recommendedName>
</protein>
<evidence type="ECO:0008006" key="4">
    <source>
        <dbReference type="Google" id="ProtNLM"/>
    </source>
</evidence>
<dbReference type="RefSeq" id="WP_319700670.1">
    <property type="nucleotide sequence ID" value="NZ_JARAWN010000908.1"/>
</dbReference>
<feature type="transmembrane region" description="Helical" evidence="1">
    <location>
        <begin position="67"/>
        <end position="86"/>
    </location>
</feature>
<keyword evidence="1" id="KW-1133">Transmembrane helix</keyword>
<keyword evidence="1" id="KW-0812">Transmembrane</keyword>
<comment type="caution">
    <text evidence="2">The sequence shown here is derived from an EMBL/GenBank/DDBJ whole genome shotgun (WGS) entry which is preliminary data.</text>
</comment>
<accession>A0AAJ2US94</accession>
<evidence type="ECO:0000313" key="3">
    <source>
        <dbReference type="Proteomes" id="UP001273589"/>
    </source>
</evidence>
<name>A0AAJ2US94_9ACTN</name>
<evidence type="ECO:0000313" key="2">
    <source>
        <dbReference type="EMBL" id="MDX3137250.1"/>
    </source>
</evidence>
<dbReference type="EMBL" id="JARAWN010000908">
    <property type="protein sequence ID" value="MDX3137250.1"/>
    <property type="molecule type" value="Genomic_DNA"/>
</dbReference>
<keyword evidence="1" id="KW-0472">Membrane</keyword>
<feature type="non-terminal residue" evidence="2">
    <location>
        <position position="106"/>
    </location>
</feature>
<dbReference type="AlphaFoldDB" id="A0AAJ2US94"/>
<organism evidence="2 3">
    <name type="scientific">Streptomyces europaeiscabiei</name>
    <dbReference type="NCBI Taxonomy" id="146819"/>
    <lineage>
        <taxon>Bacteria</taxon>
        <taxon>Bacillati</taxon>
        <taxon>Actinomycetota</taxon>
        <taxon>Actinomycetes</taxon>
        <taxon>Kitasatosporales</taxon>
        <taxon>Streptomycetaceae</taxon>
        <taxon>Streptomyces</taxon>
    </lineage>
</organism>